<evidence type="ECO:0000256" key="1">
    <source>
        <dbReference type="ARBA" id="ARBA00004389"/>
    </source>
</evidence>
<dbReference type="GO" id="GO:0006888">
    <property type="term" value="P:endoplasmic reticulum to Golgi vesicle-mediated transport"/>
    <property type="evidence" value="ECO:0007669"/>
    <property type="project" value="TreeGrafter"/>
</dbReference>
<protein>
    <recommendedName>
        <fullName evidence="14">Anaphase-promoting complex subunit 4 WD40 domain-containing protein</fullName>
    </recommendedName>
</protein>
<dbReference type="PANTHER" id="PTHR23284">
    <property type="entry name" value="PROLACTIN REGULATORY ELEMENT BINDING PROTEIN"/>
    <property type="match status" value="1"/>
</dbReference>
<reference evidence="13" key="1">
    <citation type="journal article" date="2016" name="Nat. Commun.">
        <title>The Gonium pectorale genome demonstrates co-option of cell cycle regulation during the evolution of multicellularity.</title>
        <authorList>
            <person name="Hanschen E.R."/>
            <person name="Marriage T.N."/>
            <person name="Ferris P.J."/>
            <person name="Hamaji T."/>
            <person name="Toyoda A."/>
            <person name="Fujiyama A."/>
            <person name="Neme R."/>
            <person name="Noguchi H."/>
            <person name="Minakuchi Y."/>
            <person name="Suzuki M."/>
            <person name="Kawai-Toyooka H."/>
            <person name="Smith D.R."/>
            <person name="Sparks H."/>
            <person name="Anderson J."/>
            <person name="Bakaric R."/>
            <person name="Luria V."/>
            <person name="Karger A."/>
            <person name="Kirschner M.W."/>
            <person name="Durand P.M."/>
            <person name="Michod R.E."/>
            <person name="Nozaki H."/>
            <person name="Olson B.J."/>
        </authorList>
    </citation>
    <scope>NUCLEOTIDE SEQUENCE [LARGE SCALE GENOMIC DNA]</scope>
    <source>
        <strain evidence="13">NIES-2863</strain>
    </source>
</reference>
<dbReference type="InterPro" id="IPR015943">
    <property type="entry name" value="WD40/YVTN_repeat-like_dom_sf"/>
</dbReference>
<evidence type="ECO:0000256" key="5">
    <source>
        <dbReference type="ARBA" id="ARBA00022737"/>
    </source>
</evidence>
<evidence type="ECO:0000313" key="13">
    <source>
        <dbReference type="Proteomes" id="UP000075714"/>
    </source>
</evidence>
<dbReference type="InterPro" id="IPR011047">
    <property type="entry name" value="Quinoprotein_ADH-like_sf"/>
</dbReference>
<keyword evidence="7" id="KW-0931">ER-Golgi transport</keyword>
<sequence>MGKKGSASPGPTNTFKYGMPLYGLAWPEGATFFLCGGGGHGIKNRLVCAEAHRGVLTDQTAEYLFGTDCPTRLAVTPSGKSIVFAMGNGGIRRLDLDTRGKMPRFSEVTGSLEERLKSITTDVKVMSFHPSGDYLALGGDDGSVVVGDRKLSDETIKDLDFVPWAGPGAAGQAGSRAAGNGKALMVILDNGSAAVVDLDRGGHVLCRAQLAKGMENANFSRVRCRTHEGERATLVCLMNNRSGCHVGLWELGDDGLLSMRAACKVADGPGACMDASSDGVLVAVGTSEGDVALVGSRPHLRVIKRFPKAHMVFTTNIAFNHDASYVLSTSADASATVNATALPPPPDFKRILALLLIFVSLLLLILLQTVRVLKQRGMSLGEIYEMVGLRRRDEL</sequence>
<evidence type="ECO:0000256" key="9">
    <source>
        <dbReference type="ARBA" id="ARBA00022989"/>
    </source>
</evidence>
<keyword evidence="13" id="KW-1185">Reference proteome</keyword>
<dbReference type="GO" id="GO:0015031">
    <property type="term" value="P:protein transport"/>
    <property type="evidence" value="ECO:0007669"/>
    <property type="project" value="UniProtKB-KW"/>
</dbReference>
<evidence type="ECO:0000313" key="12">
    <source>
        <dbReference type="EMBL" id="KXZ56644.1"/>
    </source>
</evidence>
<gene>
    <name evidence="12" type="ORF">GPECTOR_1g580</name>
</gene>
<evidence type="ECO:0000256" key="6">
    <source>
        <dbReference type="ARBA" id="ARBA00022824"/>
    </source>
</evidence>
<keyword evidence="2" id="KW-0813">Transport</keyword>
<dbReference type="GO" id="GO:0005789">
    <property type="term" value="C:endoplasmic reticulum membrane"/>
    <property type="evidence" value="ECO:0007669"/>
    <property type="project" value="UniProtKB-SubCell"/>
</dbReference>
<dbReference type="SMART" id="SM00320">
    <property type="entry name" value="WD40"/>
    <property type="match status" value="2"/>
</dbReference>
<dbReference type="GO" id="GO:0003400">
    <property type="term" value="P:regulation of COPII vesicle coating"/>
    <property type="evidence" value="ECO:0007669"/>
    <property type="project" value="TreeGrafter"/>
</dbReference>
<accession>A0A150H3M0</accession>
<evidence type="ECO:0000256" key="10">
    <source>
        <dbReference type="ARBA" id="ARBA00023136"/>
    </source>
</evidence>
<name>A0A150H3M0_GONPE</name>
<evidence type="ECO:0000256" key="8">
    <source>
        <dbReference type="ARBA" id="ARBA00022927"/>
    </source>
</evidence>
<keyword evidence="9 11" id="KW-1133">Transmembrane helix</keyword>
<evidence type="ECO:0000256" key="11">
    <source>
        <dbReference type="SAM" id="Phobius"/>
    </source>
</evidence>
<keyword evidence="4 11" id="KW-0812">Transmembrane</keyword>
<dbReference type="GO" id="GO:0005085">
    <property type="term" value="F:guanyl-nucleotide exchange factor activity"/>
    <property type="evidence" value="ECO:0007669"/>
    <property type="project" value="InterPro"/>
</dbReference>
<evidence type="ECO:0008006" key="14">
    <source>
        <dbReference type="Google" id="ProtNLM"/>
    </source>
</evidence>
<dbReference type="EMBL" id="LSYV01000002">
    <property type="protein sequence ID" value="KXZ56644.1"/>
    <property type="molecule type" value="Genomic_DNA"/>
</dbReference>
<feature type="transmembrane region" description="Helical" evidence="11">
    <location>
        <begin position="351"/>
        <end position="370"/>
    </location>
</feature>
<dbReference type="OrthoDB" id="2013972at2759"/>
<keyword evidence="6" id="KW-0256">Endoplasmic reticulum</keyword>
<evidence type="ECO:0000256" key="2">
    <source>
        <dbReference type="ARBA" id="ARBA00022448"/>
    </source>
</evidence>
<dbReference type="InterPro" id="IPR001680">
    <property type="entry name" value="WD40_rpt"/>
</dbReference>
<evidence type="ECO:0000256" key="4">
    <source>
        <dbReference type="ARBA" id="ARBA00022692"/>
    </source>
</evidence>
<dbReference type="PANTHER" id="PTHR23284:SF0">
    <property type="entry name" value="PROLACTIN REGULATORY ELEMENT-BINDING PROTEIN"/>
    <property type="match status" value="1"/>
</dbReference>
<organism evidence="12 13">
    <name type="scientific">Gonium pectorale</name>
    <name type="common">Green alga</name>
    <dbReference type="NCBI Taxonomy" id="33097"/>
    <lineage>
        <taxon>Eukaryota</taxon>
        <taxon>Viridiplantae</taxon>
        <taxon>Chlorophyta</taxon>
        <taxon>core chlorophytes</taxon>
        <taxon>Chlorophyceae</taxon>
        <taxon>CS clade</taxon>
        <taxon>Chlamydomonadales</taxon>
        <taxon>Volvocaceae</taxon>
        <taxon>Gonium</taxon>
    </lineage>
</organism>
<evidence type="ECO:0000256" key="3">
    <source>
        <dbReference type="ARBA" id="ARBA00022574"/>
    </source>
</evidence>
<keyword evidence="5" id="KW-0677">Repeat</keyword>
<dbReference type="Gene3D" id="2.130.10.10">
    <property type="entry name" value="YVTN repeat-like/Quinoprotein amine dehydrogenase"/>
    <property type="match status" value="1"/>
</dbReference>
<dbReference type="InterPro" id="IPR045260">
    <property type="entry name" value="Sec12-like"/>
</dbReference>
<evidence type="ECO:0000256" key="7">
    <source>
        <dbReference type="ARBA" id="ARBA00022892"/>
    </source>
</evidence>
<dbReference type="SUPFAM" id="SSF50998">
    <property type="entry name" value="Quinoprotein alcohol dehydrogenase-like"/>
    <property type="match status" value="1"/>
</dbReference>
<dbReference type="Proteomes" id="UP000075714">
    <property type="component" value="Unassembled WGS sequence"/>
</dbReference>
<keyword evidence="3" id="KW-0853">WD repeat</keyword>
<comment type="caution">
    <text evidence="12">The sequence shown here is derived from an EMBL/GenBank/DDBJ whole genome shotgun (WGS) entry which is preliminary data.</text>
</comment>
<keyword evidence="8" id="KW-0653">Protein transport</keyword>
<dbReference type="Pfam" id="PF00400">
    <property type="entry name" value="WD40"/>
    <property type="match status" value="1"/>
</dbReference>
<comment type="subcellular location">
    <subcellularLocation>
        <location evidence="1">Endoplasmic reticulum membrane</location>
        <topology evidence="1">Single-pass membrane protein</topology>
    </subcellularLocation>
</comment>
<dbReference type="AlphaFoldDB" id="A0A150H3M0"/>
<dbReference type="STRING" id="33097.A0A150H3M0"/>
<keyword evidence="10 11" id="KW-0472">Membrane</keyword>
<proteinExistence type="predicted"/>